<protein>
    <recommendedName>
        <fullName evidence="3">CYIR protein</fullName>
    </recommendedName>
</protein>
<evidence type="ECO:0000313" key="2">
    <source>
        <dbReference type="Proteomes" id="UP000053239"/>
    </source>
</evidence>
<dbReference type="InterPro" id="IPR008780">
    <property type="entry name" value="Plasmodium_Vir"/>
</dbReference>
<proteinExistence type="predicted"/>
<dbReference type="AlphaFoldDB" id="A0A0J9TK06"/>
<organism evidence="1 2">
    <name type="scientific">Plasmodium vivax North Korean</name>
    <dbReference type="NCBI Taxonomy" id="1035514"/>
    <lineage>
        <taxon>Eukaryota</taxon>
        <taxon>Sar</taxon>
        <taxon>Alveolata</taxon>
        <taxon>Apicomplexa</taxon>
        <taxon>Aconoidasida</taxon>
        <taxon>Haemosporida</taxon>
        <taxon>Plasmodiidae</taxon>
        <taxon>Plasmodium</taxon>
        <taxon>Plasmodium (Plasmodium)</taxon>
    </lineage>
</organism>
<dbReference type="Proteomes" id="UP000053239">
    <property type="component" value="Unassembled WGS sequence"/>
</dbReference>
<sequence>MKIFNIQYIIYAKTSCNKFNYYFTITLIYDNDTGQLNILSIGLPLDSFYNNLNFNDKDLPSFHSECESLYREKRFFKYKRLCSILLRFLKESSSRADNESSAYNKCILFNYWMYDELSKKYIERERYKLVPALIEILAIWNDLVEDEGKSDYYNKCKPDFDITKEDDWWQRKKLYDYCVNYQLLQGEIKLYTQNCNHHYTYIKSNTHLYDYFKERCKPESNYNCPVFYDRCKNYDPAIVLPTLSCYNDLHKEEPTAAAALPVEQHPQLQAGSTISSDGSQIRGDSSPPATQAGNVFLGVVVTSMTSGALYKVRTKLFITYKLCNLVNNLHITCL</sequence>
<evidence type="ECO:0008006" key="3">
    <source>
        <dbReference type="Google" id="ProtNLM"/>
    </source>
</evidence>
<evidence type="ECO:0000313" key="1">
    <source>
        <dbReference type="EMBL" id="KMZ96040.1"/>
    </source>
</evidence>
<accession>A0A0J9TK06</accession>
<gene>
    <name evidence="1" type="ORF">PVNG_05978</name>
</gene>
<dbReference type="OrthoDB" id="386729at2759"/>
<dbReference type="EMBL" id="KQ235703">
    <property type="protein sequence ID" value="KMZ96040.1"/>
    <property type="molecule type" value="Genomic_DNA"/>
</dbReference>
<dbReference type="Pfam" id="PF05795">
    <property type="entry name" value="Plasmodium_Vir"/>
    <property type="match status" value="1"/>
</dbReference>
<name>A0A0J9TK06_PLAVI</name>
<reference evidence="1 2" key="1">
    <citation type="submission" date="2011-09" db="EMBL/GenBank/DDBJ databases">
        <title>The Genome Sequence of Plasmodium vivax North Korean.</title>
        <authorList>
            <consortium name="The Broad Institute Genome Sequencing Platform"/>
            <consortium name="The Broad Institute Genome Sequencing Center for Infectious Disease"/>
            <person name="Neafsey D."/>
            <person name="Carlton J."/>
            <person name="Barnwell J."/>
            <person name="Collins W."/>
            <person name="Escalante A."/>
            <person name="Mullikin J."/>
            <person name="Saul A."/>
            <person name="Guigo R."/>
            <person name="Camara F."/>
            <person name="Young S.K."/>
            <person name="Zeng Q."/>
            <person name="Gargeya S."/>
            <person name="Fitzgerald M."/>
            <person name="Haas B."/>
            <person name="Abouelleil A."/>
            <person name="Alvarado L."/>
            <person name="Arachchi H.M."/>
            <person name="Berlin A."/>
            <person name="Brown A."/>
            <person name="Chapman S.B."/>
            <person name="Chen Z."/>
            <person name="Dunbar C."/>
            <person name="Freedman E."/>
            <person name="Gearin G."/>
            <person name="Gellesch M."/>
            <person name="Goldberg J."/>
            <person name="Griggs A."/>
            <person name="Gujja S."/>
            <person name="Heiman D."/>
            <person name="Howarth C."/>
            <person name="Larson L."/>
            <person name="Lui A."/>
            <person name="MacDonald P.J.P."/>
            <person name="Montmayeur A."/>
            <person name="Murphy C."/>
            <person name="Neiman D."/>
            <person name="Pearson M."/>
            <person name="Priest M."/>
            <person name="Roberts A."/>
            <person name="Saif S."/>
            <person name="Shea T."/>
            <person name="Shenoy N."/>
            <person name="Sisk P."/>
            <person name="Stolte C."/>
            <person name="Sykes S."/>
            <person name="Wortman J."/>
            <person name="Nusbaum C."/>
            <person name="Birren B."/>
        </authorList>
    </citation>
    <scope>NUCLEOTIDE SEQUENCE [LARGE SCALE GENOMIC DNA]</scope>
    <source>
        <strain evidence="1 2">North Korean</strain>
    </source>
</reference>